<reference evidence="3" key="1">
    <citation type="journal article" date="2023" name="Commun. Biol.">
        <title>Genome analysis of Parmales, the sister group of diatoms, reveals the evolutionary specialization of diatoms from phago-mixotrophs to photoautotrophs.</title>
        <authorList>
            <person name="Ban H."/>
            <person name="Sato S."/>
            <person name="Yoshikawa S."/>
            <person name="Yamada K."/>
            <person name="Nakamura Y."/>
            <person name="Ichinomiya M."/>
            <person name="Sato N."/>
            <person name="Blanc-Mathieu R."/>
            <person name="Endo H."/>
            <person name="Kuwata A."/>
            <person name="Ogata H."/>
        </authorList>
    </citation>
    <scope>NUCLEOTIDE SEQUENCE [LARGE SCALE GENOMIC DNA]</scope>
    <source>
        <strain evidence="3">NIES 3700</strain>
    </source>
</reference>
<dbReference type="AlphaFoldDB" id="A0A9W7AIP0"/>
<keyword evidence="3" id="KW-1185">Reference proteome</keyword>
<feature type="region of interest" description="Disordered" evidence="1">
    <location>
        <begin position="1"/>
        <end position="75"/>
    </location>
</feature>
<sequence length="365" mass="41889">MGRTYIYDAPPTNYNPNQRPQTPSNGRHWGATAAFKSSSSRFHYTGRQAPKEVYPEPSLKPKKKQNTKPPKLDTRSETITGMTFAKAMGLDDREFKPRGQKRDTIFKEVLLDYDPYDPTNDEKKRRENLPFALDRVGRTSDRFYGTAWRGCANLTPTNLPNNPTGYIAPGDLLKKPNFASTVFDSKSERRATTDGNRLKLMSVPRAKSSVNPKLGPGSYGDVKSSTFLKSQGHIQNNVSHKSSSFQAPSRKDRECDGWDVFRTANLERKRMEGKKSKKVNSPEGKYSIYKLIKPTASTNFLKHCEVDDKFHTYLKRTHKGLETESEKKVREDVWKNFRGREEVEDRRRRLNSQEMLLEEDIIEPV</sequence>
<evidence type="ECO:0000256" key="1">
    <source>
        <dbReference type="SAM" id="MobiDB-lite"/>
    </source>
</evidence>
<protein>
    <submittedName>
        <fullName evidence="2">Uncharacterized protein</fullName>
    </submittedName>
</protein>
<feature type="compositionally biased region" description="Polar residues" evidence="1">
    <location>
        <begin position="12"/>
        <end position="25"/>
    </location>
</feature>
<name>A0A9W7AIP0_9STRA</name>
<evidence type="ECO:0000313" key="3">
    <source>
        <dbReference type="Proteomes" id="UP001165122"/>
    </source>
</evidence>
<organism evidence="2 3">
    <name type="scientific">Triparma laevis f. longispina</name>
    <dbReference type="NCBI Taxonomy" id="1714387"/>
    <lineage>
        <taxon>Eukaryota</taxon>
        <taxon>Sar</taxon>
        <taxon>Stramenopiles</taxon>
        <taxon>Ochrophyta</taxon>
        <taxon>Bolidophyceae</taxon>
        <taxon>Parmales</taxon>
        <taxon>Triparmaceae</taxon>
        <taxon>Triparma</taxon>
    </lineage>
</organism>
<accession>A0A9W7AIP0</accession>
<gene>
    <name evidence="2" type="ORF">TrLO_g10650</name>
</gene>
<proteinExistence type="predicted"/>
<comment type="caution">
    <text evidence="2">The sequence shown here is derived from an EMBL/GenBank/DDBJ whole genome shotgun (WGS) entry which is preliminary data.</text>
</comment>
<dbReference type="EMBL" id="BRXW01000601">
    <property type="protein sequence ID" value="GMH69039.1"/>
    <property type="molecule type" value="Genomic_DNA"/>
</dbReference>
<dbReference type="OrthoDB" id="204645at2759"/>
<dbReference type="Proteomes" id="UP001165122">
    <property type="component" value="Unassembled WGS sequence"/>
</dbReference>
<evidence type="ECO:0000313" key="2">
    <source>
        <dbReference type="EMBL" id="GMH69039.1"/>
    </source>
</evidence>